<keyword evidence="3" id="KW-1185">Reference proteome</keyword>
<organism evidence="2 3">
    <name type="scientific">Hyphomonas beringensis</name>
    <dbReference type="NCBI Taxonomy" id="1280946"/>
    <lineage>
        <taxon>Bacteria</taxon>
        <taxon>Pseudomonadati</taxon>
        <taxon>Pseudomonadota</taxon>
        <taxon>Alphaproteobacteria</taxon>
        <taxon>Hyphomonadales</taxon>
        <taxon>Hyphomonadaceae</taxon>
        <taxon>Hyphomonas</taxon>
    </lineage>
</organism>
<dbReference type="Gene3D" id="3.90.1530.10">
    <property type="entry name" value="Conserved hypothetical protein from pyrococcus furiosus pfu- 392566-001, ParB domain"/>
    <property type="match status" value="1"/>
</dbReference>
<comment type="caution">
    <text evidence="2">The sequence shown here is derived from an EMBL/GenBank/DDBJ whole genome shotgun (WGS) entry which is preliminary data.</text>
</comment>
<proteinExistence type="predicted"/>
<evidence type="ECO:0000313" key="3">
    <source>
        <dbReference type="Proteomes" id="UP000027037"/>
    </source>
</evidence>
<name>A0A062U4H7_9PROT</name>
<evidence type="ECO:0000259" key="1">
    <source>
        <dbReference type="SMART" id="SM00470"/>
    </source>
</evidence>
<dbReference type="EMBL" id="AWFF01000060">
    <property type="protein sequence ID" value="KCZ53162.1"/>
    <property type="molecule type" value="Genomic_DNA"/>
</dbReference>
<sequence>MSEFHSAEQLRPNTSSLTHVPIGDLNIPRRQLRRHAKSQIRKIARSLDTFGFVSPILIDQHNNVIAGVARIQAAKELGLITALVLRVEHLSDEEIRLYRIADNRLAEEAEWNLPDLQQEFGDLIALELDITITGFETPQIDMVLVPPGTETDPADDIQALSPDREPVTRAGDTWVIGLHRLHCGDARDALAYTALLSEDQVKAVFTDLLTMCPLPATWVALAATSIVNS</sequence>
<dbReference type="SMART" id="SM00470">
    <property type="entry name" value="ParB"/>
    <property type="match status" value="1"/>
</dbReference>
<dbReference type="CDD" id="cd16403">
    <property type="entry name" value="ParB_N_like_MT"/>
    <property type="match status" value="1"/>
</dbReference>
<dbReference type="RefSeq" id="WP_206741977.1">
    <property type="nucleotide sequence ID" value="NZ_AWFF01000060.1"/>
</dbReference>
<dbReference type="STRING" id="1280946.HY29_17725"/>
<dbReference type="AlphaFoldDB" id="A0A062U4H7"/>
<evidence type="ECO:0000313" key="2">
    <source>
        <dbReference type="EMBL" id="KCZ53162.1"/>
    </source>
</evidence>
<accession>A0A062U4H7</accession>
<dbReference type="Pfam" id="PF02195">
    <property type="entry name" value="ParB_N"/>
    <property type="match status" value="1"/>
</dbReference>
<dbReference type="InterPro" id="IPR003115">
    <property type="entry name" value="ParB_N"/>
</dbReference>
<dbReference type="InterPro" id="IPR036086">
    <property type="entry name" value="ParB/Sulfiredoxin_sf"/>
</dbReference>
<gene>
    <name evidence="2" type="ORF">HY29_17725</name>
</gene>
<dbReference type="PATRIC" id="fig|1280946.3.peg.2826"/>
<dbReference type="eggNOG" id="COG1475">
    <property type="taxonomic scope" value="Bacteria"/>
</dbReference>
<reference evidence="2 3" key="1">
    <citation type="journal article" date="2014" name="Antonie Van Leeuwenhoek">
        <title>Hyphomonas beringensis sp. nov. and Hyphomonas chukchiensis sp. nov., isolated from surface seawater of the Bering Sea and Chukchi Sea.</title>
        <authorList>
            <person name="Li C."/>
            <person name="Lai Q."/>
            <person name="Li G."/>
            <person name="Dong C."/>
            <person name="Wang J."/>
            <person name="Liao Y."/>
            <person name="Shao Z."/>
        </authorList>
    </citation>
    <scope>NUCLEOTIDE SEQUENCE [LARGE SCALE GENOMIC DNA]</scope>
    <source>
        <strain evidence="2 3">25B14_1</strain>
    </source>
</reference>
<dbReference type="SUPFAM" id="SSF110849">
    <property type="entry name" value="ParB/Sulfiredoxin"/>
    <property type="match status" value="1"/>
</dbReference>
<protein>
    <recommendedName>
        <fullName evidence="1">ParB-like N-terminal domain-containing protein</fullName>
    </recommendedName>
</protein>
<dbReference type="Proteomes" id="UP000027037">
    <property type="component" value="Unassembled WGS sequence"/>
</dbReference>
<feature type="domain" description="ParB-like N-terminal" evidence="1">
    <location>
        <begin position="18"/>
        <end position="104"/>
    </location>
</feature>